<accession>A0A316ANJ2</accession>
<name>A0A316ANJ2_9BACT</name>
<dbReference type="AlphaFoldDB" id="A0A316ANJ2"/>
<evidence type="ECO:0000259" key="6">
    <source>
        <dbReference type="Pfam" id="PF01048"/>
    </source>
</evidence>
<evidence type="ECO:0000256" key="1">
    <source>
        <dbReference type="ARBA" id="ARBA00004945"/>
    </source>
</evidence>
<dbReference type="Pfam" id="PF01048">
    <property type="entry name" value="PNP_UDP_1"/>
    <property type="match status" value="1"/>
</dbReference>
<dbReference type="Gene3D" id="3.40.50.1580">
    <property type="entry name" value="Nucleoside phosphorylase domain"/>
    <property type="match status" value="1"/>
</dbReference>
<dbReference type="CDD" id="cd09008">
    <property type="entry name" value="MTAN"/>
    <property type="match status" value="1"/>
</dbReference>
<dbReference type="Proteomes" id="UP000245880">
    <property type="component" value="Unassembled WGS sequence"/>
</dbReference>
<organism evidence="7 8">
    <name type="scientific">Dyadobacter jejuensis</name>
    <dbReference type="NCBI Taxonomy" id="1082580"/>
    <lineage>
        <taxon>Bacteria</taxon>
        <taxon>Pseudomonadati</taxon>
        <taxon>Bacteroidota</taxon>
        <taxon>Cytophagia</taxon>
        <taxon>Cytophagales</taxon>
        <taxon>Spirosomataceae</taxon>
        <taxon>Dyadobacter</taxon>
    </lineage>
</organism>
<comment type="pathway">
    <text evidence="1">Amino-acid biosynthesis; L-methionine biosynthesis via salvage pathway; S-methyl-5-thio-alpha-D-ribose 1-phosphate from S-methyl-5'-thioadenosine (hydrolase route): step 1/2.</text>
</comment>
<comment type="caution">
    <text evidence="7">The sequence shown here is derived from an EMBL/GenBank/DDBJ whole genome shotgun (WGS) entry which is preliminary data.</text>
</comment>
<feature type="domain" description="Nucleoside phosphorylase" evidence="6">
    <location>
        <begin position="2"/>
        <end position="237"/>
    </location>
</feature>
<dbReference type="NCBIfam" id="TIGR01704">
    <property type="entry name" value="MTA_SAH-Nsdase"/>
    <property type="match status" value="1"/>
</dbReference>
<dbReference type="NCBIfam" id="NF004079">
    <property type="entry name" value="PRK05584.1"/>
    <property type="match status" value="1"/>
</dbReference>
<reference evidence="7 8" key="1">
    <citation type="submission" date="2018-03" db="EMBL/GenBank/DDBJ databases">
        <title>Genomic Encyclopedia of Archaeal and Bacterial Type Strains, Phase II (KMG-II): from individual species to whole genera.</title>
        <authorList>
            <person name="Goeker M."/>
        </authorList>
    </citation>
    <scope>NUCLEOTIDE SEQUENCE [LARGE SCALE GENOMIC DNA]</scope>
    <source>
        <strain evidence="7 8">DSM 100346</strain>
    </source>
</reference>
<evidence type="ECO:0000256" key="3">
    <source>
        <dbReference type="ARBA" id="ARBA00022605"/>
    </source>
</evidence>
<sequence length="255" mass="28477">MSAMPEELEGLESLILNKKKTVIGMRTYYEGEINGIKMVMVFSRWGKVAAATTATTLFLKFGITELIFTGVAGAIQNKLNIGDIVLGTHFIQHDMDARPFIKQFELPLLNISYIESPEEKIDQATSAVQNLLDASYLERLLGNTHMAAFNISQPRLYAGFIASGDKFISTEADRTTLNNTLPAVLCVEMEGAAVAQVCYENKIPFIIFRTISDNANESAPIDFQQFVKNVAQKYSFEFINRLFKGISSENTDQKY</sequence>
<dbReference type="InterPro" id="IPR000845">
    <property type="entry name" value="Nucleoside_phosphorylase_d"/>
</dbReference>
<dbReference type="EC" id="3.2.2.9" evidence="2"/>
<keyword evidence="5" id="KW-0486">Methionine biosynthesis</keyword>
<evidence type="ECO:0000256" key="2">
    <source>
        <dbReference type="ARBA" id="ARBA00011974"/>
    </source>
</evidence>
<dbReference type="InterPro" id="IPR010049">
    <property type="entry name" value="MTA_SAH_Nsdase"/>
</dbReference>
<dbReference type="PANTHER" id="PTHR46832:SF1">
    <property type="entry name" value="5'-METHYLTHIOADENOSINE_S-ADENOSYLHOMOCYSTEINE NUCLEOSIDASE"/>
    <property type="match status" value="1"/>
</dbReference>
<keyword evidence="4" id="KW-0378">Hydrolase</keyword>
<dbReference type="GO" id="GO:0008782">
    <property type="term" value="F:adenosylhomocysteine nucleosidase activity"/>
    <property type="evidence" value="ECO:0007669"/>
    <property type="project" value="UniProtKB-EC"/>
</dbReference>
<evidence type="ECO:0000313" key="7">
    <source>
        <dbReference type="EMBL" id="PWJ59028.1"/>
    </source>
</evidence>
<dbReference type="UniPathway" id="UPA00904">
    <property type="reaction ID" value="UER00871"/>
</dbReference>
<dbReference type="InterPro" id="IPR035994">
    <property type="entry name" value="Nucleoside_phosphorylase_sf"/>
</dbReference>
<dbReference type="SUPFAM" id="SSF53167">
    <property type="entry name" value="Purine and uridine phosphorylases"/>
    <property type="match status" value="1"/>
</dbReference>
<dbReference type="GO" id="GO:0009164">
    <property type="term" value="P:nucleoside catabolic process"/>
    <property type="evidence" value="ECO:0007669"/>
    <property type="project" value="InterPro"/>
</dbReference>
<dbReference type="GO" id="GO:0008930">
    <property type="term" value="F:methylthioadenosine nucleosidase activity"/>
    <property type="evidence" value="ECO:0007669"/>
    <property type="project" value="InterPro"/>
</dbReference>
<protein>
    <recommendedName>
        <fullName evidence="2">adenosylhomocysteine nucleosidase</fullName>
        <ecNumber evidence="2">3.2.2.9</ecNumber>
    </recommendedName>
</protein>
<dbReference type="EMBL" id="QGDT01000003">
    <property type="protein sequence ID" value="PWJ59028.1"/>
    <property type="molecule type" value="Genomic_DNA"/>
</dbReference>
<dbReference type="GO" id="GO:0019509">
    <property type="term" value="P:L-methionine salvage from methylthioadenosine"/>
    <property type="evidence" value="ECO:0007669"/>
    <property type="project" value="UniProtKB-UniPathway"/>
</dbReference>
<proteinExistence type="predicted"/>
<dbReference type="PANTHER" id="PTHR46832">
    <property type="entry name" value="5'-METHYLTHIOADENOSINE/S-ADENOSYLHOMOCYSTEINE NUCLEOSIDASE"/>
    <property type="match status" value="1"/>
</dbReference>
<gene>
    <name evidence="7" type="ORF">CLV98_103401</name>
</gene>
<keyword evidence="3" id="KW-0028">Amino-acid biosynthesis</keyword>
<keyword evidence="8" id="KW-1185">Reference proteome</keyword>
<dbReference type="GO" id="GO:0019284">
    <property type="term" value="P:L-methionine salvage from S-adenosylmethionine"/>
    <property type="evidence" value="ECO:0007669"/>
    <property type="project" value="TreeGrafter"/>
</dbReference>
<evidence type="ECO:0000313" key="8">
    <source>
        <dbReference type="Proteomes" id="UP000245880"/>
    </source>
</evidence>
<dbReference type="GO" id="GO:0005829">
    <property type="term" value="C:cytosol"/>
    <property type="evidence" value="ECO:0007669"/>
    <property type="project" value="TreeGrafter"/>
</dbReference>
<evidence type="ECO:0000256" key="4">
    <source>
        <dbReference type="ARBA" id="ARBA00022801"/>
    </source>
</evidence>
<evidence type="ECO:0000256" key="5">
    <source>
        <dbReference type="ARBA" id="ARBA00023167"/>
    </source>
</evidence>